<dbReference type="EMBL" id="FOQY01000019">
    <property type="protein sequence ID" value="SFK20518.1"/>
    <property type="molecule type" value="Genomic_DNA"/>
</dbReference>
<keyword evidence="3" id="KW-1185">Reference proteome</keyword>
<evidence type="ECO:0000313" key="3">
    <source>
        <dbReference type="Proteomes" id="UP000199111"/>
    </source>
</evidence>
<keyword evidence="1" id="KW-1133">Transmembrane helix</keyword>
<dbReference type="GeneID" id="96303990"/>
<accession>A0A1I3XLZ8</accession>
<keyword evidence="1" id="KW-0472">Membrane</keyword>
<evidence type="ECO:0000256" key="1">
    <source>
        <dbReference type="SAM" id="Phobius"/>
    </source>
</evidence>
<reference evidence="3" key="1">
    <citation type="submission" date="2016-10" db="EMBL/GenBank/DDBJ databases">
        <authorList>
            <person name="Varghese N."/>
            <person name="Submissions S."/>
        </authorList>
    </citation>
    <scope>NUCLEOTIDE SEQUENCE [LARGE SCALE GENOMIC DNA]</scope>
    <source>
        <strain evidence="3">CGMCC 4.2126</strain>
    </source>
</reference>
<proteinExistence type="predicted"/>
<name>A0A1I3XLZ8_9ACTN</name>
<sequence>MGRILLIVAAVVLAFFLLGSLLGFVFGLLKWALIIGLVAVVVMFAAKLFRSSRVRD</sequence>
<organism evidence="2 3">
    <name type="scientific">Streptosporangium canum</name>
    <dbReference type="NCBI Taxonomy" id="324952"/>
    <lineage>
        <taxon>Bacteria</taxon>
        <taxon>Bacillati</taxon>
        <taxon>Actinomycetota</taxon>
        <taxon>Actinomycetes</taxon>
        <taxon>Streptosporangiales</taxon>
        <taxon>Streptosporangiaceae</taxon>
        <taxon>Streptosporangium</taxon>
    </lineage>
</organism>
<evidence type="ECO:0000313" key="2">
    <source>
        <dbReference type="EMBL" id="SFK20518.1"/>
    </source>
</evidence>
<dbReference type="Proteomes" id="UP000199111">
    <property type="component" value="Unassembled WGS sequence"/>
</dbReference>
<gene>
    <name evidence="2" type="ORF">SAMN05216275_119121</name>
</gene>
<feature type="transmembrane region" description="Helical" evidence="1">
    <location>
        <begin position="33"/>
        <end position="49"/>
    </location>
</feature>
<dbReference type="RefSeq" id="WP_143121072.1">
    <property type="nucleotide sequence ID" value="NZ_FOQY01000019.1"/>
</dbReference>
<keyword evidence="1" id="KW-0812">Transmembrane</keyword>
<dbReference type="AlphaFoldDB" id="A0A1I3XLZ8"/>
<protein>
    <submittedName>
        <fullName evidence="2">Uncharacterized protein</fullName>
    </submittedName>
</protein>